<accession>A0ABP7H7A5</accession>
<dbReference type="RefSeq" id="WP_275773721.1">
    <property type="nucleotide sequence ID" value="NZ_BAABDE010000008.1"/>
</dbReference>
<proteinExistence type="predicted"/>
<dbReference type="SUPFAM" id="SSF48452">
    <property type="entry name" value="TPR-like"/>
    <property type="match status" value="1"/>
</dbReference>
<feature type="domain" description="HTH luxR-type" evidence="5">
    <location>
        <begin position="753"/>
        <end position="818"/>
    </location>
</feature>
<dbReference type="SUPFAM" id="SSF46894">
    <property type="entry name" value="C-terminal effector domain of the bipartite response regulators"/>
    <property type="match status" value="1"/>
</dbReference>
<dbReference type="PANTHER" id="PTHR44688">
    <property type="entry name" value="DNA-BINDING TRANSCRIPTIONAL ACTIVATOR DEVR_DOSR"/>
    <property type="match status" value="1"/>
</dbReference>
<evidence type="ECO:0000313" key="6">
    <source>
        <dbReference type="EMBL" id="GAA3784996.1"/>
    </source>
</evidence>
<comment type="caution">
    <text evidence="6">The sequence shown here is derived from an EMBL/GenBank/DDBJ whole genome shotgun (WGS) entry which is preliminary data.</text>
</comment>
<feature type="region of interest" description="Disordered" evidence="4">
    <location>
        <begin position="733"/>
        <end position="759"/>
    </location>
</feature>
<dbReference type="Proteomes" id="UP001501009">
    <property type="component" value="Unassembled WGS sequence"/>
</dbReference>
<dbReference type="PANTHER" id="PTHR44688:SF16">
    <property type="entry name" value="DNA-BINDING TRANSCRIPTIONAL ACTIVATOR DEVR_DOSR"/>
    <property type="match status" value="1"/>
</dbReference>
<organism evidence="6 7">
    <name type="scientific">Streptomyces coacervatus</name>
    <dbReference type="NCBI Taxonomy" id="647381"/>
    <lineage>
        <taxon>Bacteria</taxon>
        <taxon>Bacillati</taxon>
        <taxon>Actinomycetota</taxon>
        <taxon>Actinomycetes</taxon>
        <taxon>Kitasatosporales</taxon>
        <taxon>Streptomycetaceae</taxon>
        <taxon>Streptomyces</taxon>
    </lineage>
</organism>
<evidence type="ECO:0000259" key="5">
    <source>
        <dbReference type="PROSITE" id="PS50043"/>
    </source>
</evidence>
<reference evidence="7" key="1">
    <citation type="journal article" date="2019" name="Int. J. Syst. Evol. Microbiol.">
        <title>The Global Catalogue of Microorganisms (GCM) 10K type strain sequencing project: providing services to taxonomists for standard genome sequencing and annotation.</title>
        <authorList>
            <consortium name="The Broad Institute Genomics Platform"/>
            <consortium name="The Broad Institute Genome Sequencing Center for Infectious Disease"/>
            <person name="Wu L."/>
            <person name="Ma J."/>
        </authorList>
    </citation>
    <scope>NUCLEOTIDE SEQUENCE [LARGE SCALE GENOMIC DNA]</scope>
    <source>
        <strain evidence="7">JCM 17138</strain>
    </source>
</reference>
<keyword evidence="3" id="KW-0804">Transcription</keyword>
<sequence>MLQDAERLAADLGFVTASFSLPSCEGSADELGLKSFLVELESGSRTTSERLLVVVDDFHQATDAVVDSVLSVRARRSHPHVAWLLALRPRCGSRSAKRLLSHGRGVTRVELEPLSDEEAIELAAELLGADPAAEIISMIKDAGGNPLLVTELVGGLYEEQNLEFHDGLAYPKEIRTPQRIREVAARWLNELSEKSHQLIQVAAAVGGPFMIGELAAVQGETTASILPAVNEVMDAGLLVFPAEQAVFQHELIRRATAEALPSAVRTALSEEISALRSHRPPNALFASEFHGSPGAATVKTAPVHISVPAVVQEAVALNPADRFIPALLLARSTRDEPLPLGLAEEIRGELTRTLADVHAAAPTEVDKAARRVVSLLDGDSGRVRRNAQAILDSHTGGGSDADVVTATALISNLEWAKGDLAAGLRWGRRAVSRIGEFTPPMWRPYVRLALAAKLSDVGQFDEAEELISAARQEVDRAGLTGHTAAILITRARLLLQASRLQEAQDAAQAGLDAAVKAGSSWVVPVGQAVLILVALRRGDLSSAADYVWRTRAVVSADRTVFPSIQYSWGEYLVSTAQLAPKRAAELLTTQYVDLLAQPQLYVEEVGAAPWLVRIALAADDTPLAAAVVAGVEAVAAGNPDFPSVGVSAAHARGLLEKDTDALRRASREHLSPCSGALADEDLGALLAADESRGRALALDRLRSALHRFQQFGANADAARVQELMNRHIALAPPPAAAAAPAPARAPGRRSKEPASQWESLSETERAIARLVSEGMTNRQVARRVALSPHTVNYHLRAIFRKLGINSRVEVTRYVTQGVHESP</sequence>
<dbReference type="Gene3D" id="1.25.40.10">
    <property type="entry name" value="Tetratricopeptide repeat domain"/>
    <property type="match status" value="1"/>
</dbReference>
<protein>
    <recommendedName>
        <fullName evidence="5">HTH luxR-type domain-containing protein</fullName>
    </recommendedName>
</protein>
<dbReference type="Gene3D" id="1.10.10.10">
    <property type="entry name" value="Winged helix-like DNA-binding domain superfamily/Winged helix DNA-binding domain"/>
    <property type="match status" value="1"/>
</dbReference>
<name>A0ABP7H7A5_9ACTN</name>
<keyword evidence="2" id="KW-0238">DNA-binding</keyword>
<dbReference type="SMART" id="SM00421">
    <property type="entry name" value="HTH_LUXR"/>
    <property type="match status" value="1"/>
</dbReference>
<keyword evidence="1" id="KW-0805">Transcription regulation</keyword>
<dbReference type="Pfam" id="PF00196">
    <property type="entry name" value="GerE"/>
    <property type="match status" value="1"/>
</dbReference>
<dbReference type="InterPro" id="IPR036388">
    <property type="entry name" value="WH-like_DNA-bd_sf"/>
</dbReference>
<evidence type="ECO:0000256" key="3">
    <source>
        <dbReference type="ARBA" id="ARBA00023163"/>
    </source>
</evidence>
<dbReference type="InterPro" id="IPR016032">
    <property type="entry name" value="Sig_transdc_resp-reg_C-effctor"/>
</dbReference>
<feature type="compositionally biased region" description="Low complexity" evidence="4">
    <location>
        <begin position="736"/>
        <end position="745"/>
    </location>
</feature>
<evidence type="ECO:0000256" key="1">
    <source>
        <dbReference type="ARBA" id="ARBA00023015"/>
    </source>
</evidence>
<evidence type="ECO:0000256" key="2">
    <source>
        <dbReference type="ARBA" id="ARBA00023125"/>
    </source>
</evidence>
<dbReference type="InterPro" id="IPR000792">
    <property type="entry name" value="Tscrpt_reg_LuxR_C"/>
</dbReference>
<dbReference type="EMBL" id="BAABDE010000008">
    <property type="protein sequence ID" value="GAA3784996.1"/>
    <property type="molecule type" value="Genomic_DNA"/>
</dbReference>
<gene>
    <name evidence="6" type="ORF">GCM10022403_019740</name>
</gene>
<keyword evidence="7" id="KW-1185">Reference proteome</keyword>
<dbReference type="PRINTS" id="PR00038">
    <property type="entry name" value="HTHLUXR"/>
</dbReference>
<dbReference type="CDD" id="cd06170">
    <property type="entry name" value="LuxR_C_like"/>
    <property type="match status" value="1"/>
</dbReference>
<evidence type="ECO:0000313" key="7">
    <source>
        <dbReference type="Proteomes" id="UP001501009"/>
    </source>
</evidence>
<dbReference type="InterPro" id="IPR011990">
    <property type="entry name" value="TPR-like_helical_dom_sf"/>
</dbReference>
<dbReference type="PROSITE" id="PS00622">
    <property type="entry name" value="HTH_LUXR_1"/>
    <property type="match status" value="1"/>
</dbReference>
<dbReference type="PROSITE" id="PS50043">
    <property type="entry name" value="HTH_LUXR_2"/>
    <property type="match status" value="1"/>
</dbReference>
<evidence type="ECO:0000256" key="4">
    <source>
        <dbReference type="SAM" id="MobiDB-lite"/>
    </source>
</evidence>